<organism evidence="2 3">
    <name type="scientific">Sphingosinicella soli</name>
    <dbReference type="NCBI Taxonomy" id="333708"/>
    <lineage>
        <taxon>Bacteria</taxon>
        <taxon>Pseudomonadati</taxon>
        <taxon>Pseudomonadota</taxon>
        <taxon>Alphaproteobacteria</taxon>
        <taxon>Sphingomonadales</taxon>
        <taxon>Sphingosinicellaceae</taxon>
        <taxon>Sphingosinicella</taxon>
    </lineage>
</organism>
<feature type="domain" description="ABM" evidence="1">
    <location>
        <begin position="3"/>
        <end position="92"/>
    </location>
</feature>
<dbReference type="GO" id="GO:0004497">
    <property type="term" value="F:monooxygenase activity"/>
    <property type="evidence" value="ECO:0007669"/>
    <property type="project" value="UniProtKB-KW"/>
</dbReference>
<dbReference type="Gene3D" id="3.30.70.100">
    <property type="match status" value="1"/>
</dbReference>
<sequence>MSFTYIARLRIRPEAEAEFLSAIDDMTAATAADPSTLDYKVFTRADDPYSYVFYESYVDEAADEHHRTGPTTGPIIARMVACIDDSGFSQEFWNPVSERARGA</sequence>
<protein>
    <submittedName>
        <fullName evidence="2">Quinol monooxygenase YgiN</fullName>
    </submittedName>
</protein>
<dbReference type="PANTHER" id="PTHR33336">
    <property type="entry name" value="QUINOL MONOOXYGENASE YGIN-RELATED"/>
    <property type="match status" value="1"/>
</dbReference>
<evidence type="ECO:0000313" key="2">
    <source>
        <dbReference type="EMBL" id="MBB4633864.1"/>
    </source>
</evidence>
<dbReference type="EMBL" id="JACHNZ010000063">
    <property type="protein sequence ID" value="MBB4633864.1"/>
    <property type="molecule type" value="Genomic_DNA"/>
</dbReference>
<evidence type="ECO:0000313" key="3">
    <source>
        <dbReference type="Proteomes" id="UP000566324"/>
    </source>
</evidence>
<dbReference type="SUPFAM" id="SSF54909">
    <property type="entry name" value="Dimeric alpha+beta barrel"/>
    <property type="match status" value="1"/>
</dbReference>
<name>A0A7W7B4H9_9SPHN</name>
<gene>
    <name evidence="2" type="ORF">GGQ98_003520</name>
</gene>
<keyword evidence="2" id="KW-0560">Oxidoreductase</keyword>
<dbReference type="InterPro" id="IPR050744">
    <property type="entry name" value="AI-2_Isomerase_LsrG"/>
</dbReference>
<dbReference type="InterPro" id="IPR007138">
    <property type="entry name" value="ABM_dom"/>
</dbReference>
<reference evidence="2 3" key="1">
    <citation type="submission" date="2020-08" db="EMBL/GenBank/DDBJ databases">
        <title>Genomic Encyclopedia of Type Strains, Phase IV (KMG-IV): sequencing the most valuable type-strain genomes for metagenomic binning, comparative biology and taxonomic classification.</title>
        <authorList>
            <person name="Goeker M."/>
        </authorList>
    </citation>
    <scope>NUCLEOTIDE SEQUENCE [LARGE SCALE GENOMIC DNA]</scope>
    <source>
        <strain evidence="2 3">DSM 17328</strain>
    </source>
</reference>
<dbReference type="PANTHER" id="PTHR33336:SF3">
    <property type="entry name" value="ABM DOMAIN-CONTAINING PROTEIN"/>
    <property type="match status" value="1"/>
</dbReference>
<keyword evidence="2" id="KW-0503">Monooxygenase</keyword>
<dbReference type="RefSeq" id="WP_184071849.1">
    <property type="nucleotide sequence ID" value="NZ_JACHNZ010000063.1"/>
</dbReference>
<accession>A0A7W7B4H9</accession>
<evidence type="ECO:0000259" key="1">
    <source>
        <dbReference type="PROSITE" id="PS51725"/>
    </source>
</evidence>
<keyword evidence="3" id="KW-1185">Reference proteome</keyword>
<dbReference type="PROSITE" id="PS51725">
    <property type="entry name" value="ABM"/>
    <property type="match status" value="1"/>
</dbReference>
<dbReference type="InterPro" id="IPR011008">
    <property type="entry name" value="Dimeric_a/b-barrel"/>
</dbReference>
<comment type="caution">
    <text evidence="2">The sequence shown here is derived from an EMBL/GenBank/DDBJ whole genome shotgun (WGS) entry which is preliminary data.</text>
</comment>
<dbReference type="Pfam" id="PF03992">
    <property type="entry name" value="ABM"/>
    <property type="match status" value="1"/>
</dbReference>
<dbReference type="AlphaFoldDB" id="A0A7W7B4H9"/>
<dbReference type="Proteomes" id="UP000566324">
    <property type="component" value="Unassembled WGS sequence"/>
</dbReference>
<proteinExistence type="predicted"/>